<dbReference type="InterPro" id="IPR015919">
    <property type="entry name" value="Cadherin-like_sf"/>
</dbReference>
<dbReference type="InterPro" id="IPR056370">
    <property type="entry name" value="Shg-like_Ig-like"/>
</dbReference>
<evidence type="ECO:0000256" key="13">
    <source>
        <dbReference type="ARBA" id="ARBA00023157"/>
    </source>
</evidence>
<keyword evidence="9 15" id="KW-0106">Calcium</keyword>
<evidence type="ECO:0000256" key="8">
    <source>
        <dbReference type="ARBA" id="ARBA00022737"/>
    </source>
</evidence>
<evidence type="ECO:0000256" key="10">
    <source>
        <dbReference type="ARBA" id="ARBA00022889"/>
    </source>
</evidence>
<evidence type="ECO:0000256" key="11">
    <source>
        <dbReference type="ARBA" id="ARBA00022989"/>
    </source>
</evidence>
<dbReference type="GO" id="GO:0005509">
    <property type="term" value="F:calcium ion binding"/>
    <property type="evidence" value="ECO:0007669"/>
    <property type="project" value="UniProtKB-UniRule"/>
</dbReference>
<dbReference type="GO" id="GO:0007156">
    <property type="term" value="P:homophilic cell adhesion via plasma membrane adhesion molecules"/>
    <property type="evidence" value="ECO:0007669"/>
    <property type="project" value="InterPro"/>
</dbReference>
<dbReference type="GO" id="GO:0016342">
    <property type="term" value="C:catenin complex"/>
    <property type="evidence" value="ECO:0007669"/>
    <property type="project" value="TreeGrafter"/>
</dbReference>
<evidence type="ECO:0000256" key="15">
    <source>
        <dbReference type="PROSITE-ProRule" id="PRU00043"/>
    </source>
</evidence>
<comment type="subcellular location">
    <subcellularLocation>
        <location evidence="2">Cell membrane</location>
    </subcellularLocation>
    <subcellularLocation>
        <location evidence="1">Membrane</location>
        <topology evidence="1">Single-pass membrane protein</topology>
    </subcellularLocation>
</comment>
<evidence type="ECO:0000256" key="12">
    <source>
        <dbReference type="ARBA" id="ARBA00023136"/>
    </source>
</evidence>
<keyword evidence="8" id="KW-0677">Repeat</keyword>
<evidence type="ECO:0000256" key="4">
    <source>
        <dbReference type="ARBA" id="ARBA00022536"/>
    </source>
</evidence>
<keyword evidence="7" id="KW-0732">Signal</keyword>
<keyword evidence="13" id="KW-1015">Disulfide bond</keyword>
<keyword evidence="6" id="KW-0479">Metal-binding</keyword>
<feature type="domain" description="Cadherin" evidence="16">
    <location>
        <begin position="461"/>
        <end position="582"/>
    </location>
</feature>
<dbReference type="GO" id="GO:0016477">
    <property type="term" value="P:cell migration"/>
    <property type="evidence" value="ECO:0007669"/>
    <property type="project" value="TreeGrafter"/>
</dbReference>
<dbReference type="FunFam" id="2.60.40.60:FF:000022">
    <property type="entry name" value="Cadherin 2"/>
    <property type="match status" value="1"/>
</dbReference>
<dbReference type="InterPro" id="IPR020894">
    <property type="entry name" value="Cadherin_CS"/>
</dbReference>
<keyword evidence="3" id="KW-1003">Cell membrane</keyword>
<keyword evidence="14" id="KW-0325">Glycoprotein</keyword>
<evidence type="ECO:0000259" key="16">
    <source>
        <dbReference type="PROSITE" id="PS50268"/>
    </source>
</evidence>
<evidence type="ECO:0000256" key="14">
    <source>
        <dbReference type="ARBA" id="ARBA00023180"/>
    </source>
</evidence>
<dbReference type="PANTHER" id="PTHR24027:SF432">
    <property type="entry name" value="EGF-LIKE DOMAIN-CONTAINING PROTEIN"/>
    <property type="match status" value="1"/>
</dbReference>
<evidence type="ECO:0000256" key="7">
    <source>
        <dbReference type="ARBA" id="ARBA00022729"/>
    </source>
</evidence>
<dbReference type="OrthoDB" id="6252479at2759"/>
<dbReference type="Gene3D" id="2.60.40.60">
    <property type="entry name" value="Cadherins"/>
    <property type="match status" value="6"/>
</dbReference>
<dbReference type="GO" id="GO:0008013">
    <property type="term" value="F:beta-catenin binding"/>
    <property type="evidence" value="ECO:0007669"/>
    <property type="project" value="TreeGrafter"/>
</dbReference>
<keyword evidence="5" id="KW-0812">Transmembrane</keyword>
<dbReference type="SUPFAM" id="SSF49313">
    <property type="entry name" value="Cadherin-like"/>
    <property type="match status" value="6"/>
</dbReference>
<organism evidence="17 18">
    <name type="scientific">Synaphobranchus kaupii</name>
    <name type="common">Kaup's arrowtooth eel</name>
    <dbReference type="NCBI Taxonomy" id="118154"/>
    <lineage>
        <taxon>Eukaryota</taxon>
        <taxon>Metazoa</taxon>
        <taxon>Chordata</taxon>
        <taxon>Craniata</taxon>
        <taxon>Vertebrata</taxon>
        <taxon>Euteleostomi</taxon>
        <taxon>Actinopterygii</taxon>
        <taxon>Neopterygii</taxon>
        <taxon>Teleostei</taxon>
        <taxon>Anguilliformes</taxon>
        <taxon>Synaphobranchidae</taxon>
        <taxon>Synaphobranchus</taxon>
    </lineage>
</organism>
<keyword evidence="10" id="KW-0130">Cell adhesion</keyword>
<dbReference type="InterPro" id="IPR007472">
    <property type="entry name" value="N-end_Aminoacyl_Trfase_C"/>
</dbReference>
<dbReference type="Pfam" id="PF00028">
    <property type="entry name" value="Cadherin"/>
    <property type="match status" value="5"/>
</dbReference>
<keyword evidence="4" id="KW-0245">EGF-like domain</keyword>
<dbReference type="FunFam" id="2.60.40.60:FF:000024">
    <property type="entry name" value="FAT atypical cadherin 3"/>
    <property type="match status" value="1"/>
</dbReference>
<evidence type="ECO:0000256" key="1">
    <source>
        <dbReference type="ARBA" id="ARBA00004167"/>
    </source>
</evidence>
<sequence>MLEPDPHPVPPFPRQQADQRCSCCVSLSLCWARAESEEQLPPGTVLLMKVTATDPDKDADQESLRYSLHGQGAESEFIIDEVTGKIYAQKTLNREERAVWRFVVLATDEAGEGLTGFTDVIINVWDINDNAPVFTCMPDSCEGHVLENSPPDTSVMEMTATDMDDPTVGQNAVLTYRIMGNARGGASADLFSINASTGTISVAQAGLDRERVETYLLVVEAKDGGGMAGTGTATIRVTDVNDHAPRFAESSCGARVSESSEPNSAVLELLAVDADVGENAQLTFSIVGGDPEQKFYVVSHRQEQRGTVRLKKRLDYEKATEQRFNLTLKVEDLDFSSLVHCLIEVEDHNDHAPVFVPQFYALPPFPEDVPVGTSVIKMAANDADSGKNRDIVYSISEETDPRGQFSVDDGGLVSVTRPLDRETAVSYTLVIFATDQGSPAQTGSATVQLTLLDVNDNGPELEAAYMPVVWENTAGPQVVWLNQTSTLLHAVDRDSPENGPPFSFSMPPELRHSRDFHLQDNGNDTATVTALRTFDRERQKEFRLPVIMRDSGKPSRTVTNTLTITIGDKNDHAHLAGEKSIYVNSHRGMMATTVLGKVYAPDPDDWDNKTYVFEGHVPNYFVLNKRTGFLIIKENAPTGSYEFNVRVSDGVWPDVVSKVTVRIKELQEEAIYSSASLRMADVTAAEFLARQGGGRSRQELLRDFLSEMLAVGPGDVNVFGLQDVRERTLDVRFSVRGAPFVRPEKLHGYLAAHKQKLESFLQVNVSQVHVDECAVTDCGGQRGLLQSADGRRRAHRGGFWEHVPGVGDCDHRGRVRLPWAGPPAPGLLLLPPKAPATMEGSASTARADTGLPLGHASSFHPAPTGSLKSWSRRECQEAVTQPRWNQSLLRCACLLNKSLGETSLMTATFGSGGFCAIPHLRQRRLRTDRTPGTAPSTSSTGWTAVSWRWGVIDVLPTCVSSVYLYYHPDFSALSLGSYSALRLTPHQRGPTLSHRGLQIKQSLVCDLL</sequence>
<dbReference type="EMBL" id="JAINUF010000018">
    <property type="protein sequence ID" value="KAJ8337465.1"/>
    <property type="molecule type" value="Genomic_DNA"/>
</dbReference>
<evidence type="ECO:0000313" key="17">
    <source>
        <dbReference type="EMBL" id="KAJ8337465.1"/>
    </source>
</evidence>
<dbReference type="FunFam" id="2.60.40.60:FF:000119">
    <property type="entry name" value="neural-cadherin isoform X1"/>
    <property type="match status" value="1"/>
</dbReference>
<dbReference type="PRINTS" id="PR00205">
    <property type="entry name" value="CADHERIN"/>
</dbReference>
<dbReference type="FunFam" id="2.60.40.60:FF:000033">
    <property type="entry name" value="FAT atypical cadherin 1"/>
    <property type="match status" value="1"/>
</dbReference>
<dbReference type="Pfam" id="PF04377">
    <property type="entry name" value="ATE_C"/>
    <property type="match status" value="1"/>
</dbReference>
<evidence type="ECO:0000256" key="2">
    <source>
        <dbReference type="ARBA" id="ARBA00004236"/>
    </source>
</evidence>
<feature type="domain" description="Cadherin" evidence="16">
    <location>
        <begin position="365"/>
        <end position="461"/>
    </location>
</feature>
<dbReference type="Proteomes" id="UP001152622">
    <property type="component" value="Chromosome 18"/>
</dbReference>
<dbReference type="SMART" id="SM00112">
    <property type="entry name" value="CA"/>
    <property type="match status" value="5"/>
</dbReference>
<name>A0A9Q1EET4_SYNKA</name>
<dbReference type="CDD" id="cd11304">
    <property type="entry name" value="Cadherin_repeat"/>
    <property type="match status" value="6"/>
</dbReference>
<keyword evidence="18" id="KW-1185">Reference proteome</keyword>
<evidence type="ECO:0000256" key="3">
    <source>
        <dbReference type="ARBA" id="ARBA00022475"/>
    </source>
</evidence>
<comment type="caution">
    <text evidence="17">The sequence shown here is derived from an EMBL/GenBank/DDBJ whole genome shotgun (WGS) entry which is preliminary data.</text>
</comment>
<dbReference type="PROSITE" id="PS50268">
    <property type="entry name" value="CADHERIN_2"/>
    <property type="match status" value="5"/>
</dbReference>
<keyword evidence="12" id="KW-0472">Membrane</keyword>
<dbReference type="GO" id="GO:0009653">
    <property type="term" value="P:anatomical structure morphogenesis"/>
    <property type="evidence" value="ECO:0007669"/>
    <property type="project" value="UniProtKB-ARBA"/>
</dbReference>
<evidence type="ECO:0000256" key="9">
    <source>
        <dbReference type="ARBA" id="ARBA00022837"/>
    </source>
</evidence>
<feature type="domain" description="Cadherin" evidence="16">
    <location>
        <begin position="38"/>
        <end position="134"/>
    </location>
</feature>
<reference evidence="17" key="1">
    <citation type="journal article" date="2023" name="Science">
        <title>Genome structures resolve the early diversification of teleost fishes.</title>
        <authorList>
            <person name="Parey E."/>
            <person name="Louis A."/>
            <person name="Montfort J."/>
            <person name="Bouchez O."/>
            <person name="Roques C."/>
            <person name="Iampietro C."/>
            <person name="Lluch J."/>
            <person name="Castinel A."/>
            <person name="Donnadieu C."/>
            <person name="Desvignes T."/>
            <person name="Floi Bucao C."/>
            <person name="Jouanno E."/>
            <person name="Wen M."/>
            <person name="Mejri S."/>
            <person name="Dirks R."/>
            <person name="Jansen H."/>
            <person name="Henkel C."/>
            <person name="Chen W.J."/>
            <person name="Zahm M."/>
            <person name="Cabau C."/>
            <person name="Klopp C."/>
            <person name="Thompson A.W."/>
            <person name="Robinson-Rechavi M."/>
            <person name="Braasch I."/>
            <person name="Lecointre G."/>
            <person name="Bobe J."/>
            <person name="Postlethwait J.H."/>
            <person name="Berthelot C."/>
            <person name="Roest Crollius H."/>
            <person name="Guiguen Y."/>
        </authorList>
    </citation>
    <scope>NUCLEOTIDE SEQUENCE</scope>
    <source>
        <strain evidence="17">WJC10195</strain>
    </source>
</reference>
<evidence type="ECO:0000256" key="5">
    <source>
        <dbReference type="ARBA" id="ARBA00022692"/>
    </source>
</evidence>
<gene>
    <name evidence="17" type="ORF">SKAU_G00364310</name>
</gene>
<dbReference type="GO" id="GO:0045296">
    <property type="term" value="F:cadherin binding"/>
    <property type="evidence" value="ECO:0007669"/>
    <property type="project" value="TreeGrafter"/>
</dbReference>
<evidence type="ECO:0000256" key="6">
    <source>
        <dbReference type="ARBA" id="ARBA00022723"/>
    </source>
</evidence>
<dbReference type="InterPro" id="IPR039808">
    <property type="entry name" value="Cadherin"/>
</dbReference>
<dbReference type="PANTHER" id="PTHR24027">
    <property type="entry name" value="CADHERIN-23"/>
    <property type="match status" value="1"/>
</dbReference>
<accession>A0A9Q1EET4</accession>
<evidence type="ECO:0000313" key="18">
    <source>
        <dbReference type="Proteomes" id="UP001152622"/>
    </source>
</evidence>
<dbReference type="Pfam" id="PF24811">
    <property type="entry name" value="Ig_Shg"/>
    <property type="match status" value="1"/>
</dbReference>
<proteinExistence type="predicted"/>
<dbReference type="AlphaFoldDB" id="A0A9Q1EET4"/>
<keyword evidence="11" id="KW-1133">Transmembrane helix</keyword>
<dbReference type="GO" id="GO:0004057">
    <property type="term" value="F:arginyl-tRNA--protein transferase activity"/>
    <property type="evidence" value="ECO:0007669"/>
    <property type="project" value="InterPro"/>
</dbReference>
<dbReference type="PROSITE" id="PS00232">
    <property type="entry name" value="CADHERIN_1"/>
    <property type="match status" value="3"/>
</dbReference>
<protein>
    <recommendedName>
        <fullName evidence="16">Cadherin domain-containing protein</fullName>
    </recommendedName>
</protein>
<feature type="domain" description="Cadherin" evidence="16">
    <location>
        <begin position="248"/>
        <end position="355"/>
    </location>
</feature>
<feature type="domain" description="Cadherin" evidence="16">
    <location>
        <begin position="137"/>
        <end position="247"/>
    </location>
</feature>
<dbReference type="InterPro" id="IPR002126">
    <property type="entry name" value="Cadherin-like_dom"/>
</dbReference>